<comment type="caution">
    <text evidence="1">The sequence shown here is derived from an EMBL/GenBank/DDBJ whole genome shotgun (WGS) entry which is preliminary data.</text>
</comment>
<proteinExistence type="predicted"/>
<dbReference type="EMBL" id="VSRR010002702">
    <property type="protein sequence ID" value="MPC32819.1"/>
    <property type="molecule type" value="Genomic_DNA"/>
</dbReference>
<name>A0A5B7EHV6_PORTR</name>
<keyword evidence="2" id="KW-1185">Reference proteome</keyword>
<organism evidence="1 2">
    <name type="scientific">Portunus trituberculatus</name>
    <name type="common">Swimming crab</name>
    <name type="synonym">Neptunus trituberculatus</name>
    <dbReference type="NCBI Taxonomy" id="210409"/>
    <lineage>
        <taxon>Eukaryota</taxon>
        <taxon>Metazoa</taxon>
        <taxon>Ecdysozoa</taxon>
        <taxon>Arthropoda</taxon>
        <taxon>Crustacea</taxon>
        <taxon>Multicrustacea</taxon>
        <taxon>Malacostraca</taxon>
        <taxon>Eumalacostraca</taxon>
        <taxon>Eucarida</taxon>
        <taxon>Decapoda</taxon>
        <taxon>Pleocyemata</taxon>
        <taxon>Brachyura</taxon>
        <taxon>Eubrachyura</taxon>
        <taxon>Portunoidea</taxon>
        <taxon>Portunidae</taxon>
        <taxon>Portuninae</taxon>
        <taxon>Portunus</taxon>
    </lineage>
</organism>
<dbReference type="Proteomes" id="UP000324222">
    <property type="component" value="Unassembled WGS sequence"/>
</dbReference>
<sequence length="187" mass="22300">MKANTEVLMKNYDGLKNKVCASEKKMEDNEDQVKKISEKQNRWKMDQDQRRVSFKKIIEESAKEREQEVAKTVVNVIKEKENLVRDTVEKKKCIVIFGLKEKLMPMRHKRKEYEKNQAEKVVMEVKDDDEEPKRLSKEIEEVYRLGKHEEGKTRPLKIRIRLQTSAEQSLAGSWRLERKKKCIKMYG</sequence>
<protein>
    <submittedName>
        <fullName evidence="1">Uncharacterized protein</fullName>
    </submittedName>
</protein>
<dbReference type="AlphaFoldDB" id="A0A5B7EHV6"/>
<reference evidence="1 2" key="1">
    <citation type="submission" date="2019-05" db="EMBL/GenBank/DDBJ databases">
        <title>Another draft genome of Portunus trituberculatus and its Hox gene families provides insights of decapod evolution.</title>
        <authorList>
            <person name="Jeong J.-H."/>
            <person name="Song I."/>
            <person name="Kim S."/>
            <person name="Choi T."/>
            <person name="Kim D."/>
            <person name="Ryu S."/>
            <person name="Kim W."/>
        </authorList>
    </citation>
    <scope>NUCLEOTIDE SEQUENCE [LARGE SCALE GENOMIC DNA]</scope>
    <source>
        <tissue evidence="1">Muscle</tissue>
    </source>
</reference>
<accession>A0A5B7EHV6</accession>
<evidence type="ECO:0000313" key="2">
    <source>
        <dbReference type="Proteomes" id="UP000324222"/>
    </source>
</evidence>
<gene>
    <name evidence="1" type="ORF">E2C01_026150</name>
</gene>
<evidence type="ECO:0000313" key="1">
    <source>
        <dbReference type="EMBL" id="MPC32819.1"/>
    </source>
</evidence>